<dbReference type="Proteomes" id="UP000502421">
    <property type="component" value="Chromosome"/>
</dbReference>
<evidence type="ECO:0000313" key="1">
    <source>
        <dbReference type="EMBL" id="QJB32558.1"/>
    </source>
</evidence>
<reference evidence="2" key="1">
    <citation type="submission" date="2020-04" db="EMBL/GenBank/DDBJ databases">
        <authorList>
            <person name="Kittiwongwattana C."/>
        </authorList>
    </citation>
    <scope>NUCLEOTIDE SEQUENCE [LARGE SCALE GENOMIC DNA]</scope>
    <source>
        <strain evidence="2">1310</strain>
    </source>
</reference>
<dbReference type="EMBL" id="CP051205">
    <property type="protein sequence ID" value="QJB32558.1"/>
    <property type="molecule type" value="Genomic_DNA"/>
</dbReference>
<gene>
    <name evidence="1" type="ORF">HF329_14995</name>
</gene>
<dbReference type="RefSeq" id="WP_168804863.1">
    <property type="nucleotide sequence ID" value="NZ_CP051205.1"/>
</dbReference>
<dbReference type="InterPro" id="IPR017853">
    <property type="entry name" value="GH"/>
</dbReference>
<dbReference type="Gene3D" id="3.20.20.80">
    <property type="entry name" value="Glycosidases"/>
    <property type="match status" value="1"/>
</dbReference>
<organism evidence="1 2">
    <name type="scientific">Chitinophaga oryzae</name>
    <dbReference type="NCBI Taxonomy" id="2725414"/>
    <lineage>
        <taxon>Bacteria</taxon>
        <taxon>Pseudomonadati</taxon>
        <taxon>Bacteroidota</taxon>
        <taxon>Chitinophagia</taxon>
        <taxon>Chitinophagales</taxon>
        <taxon>Chitinophagaceae</taxon>
        <taxon>Chitinophaga</taxon>
    </lineage>
</organism>
<dbReference type="InterPro" id="IPR032320">
    <property type="entry name" value="GH18_BT1044-like"/>
</dbReference>
<dbReference type="KEGG" id="coy:HF329_14995"/>
<dbReference type="PROSITE" id="PS51257">
    <property type="entry name" value="PROKAR_LIPOPROTEIN"/>
    <property type="match status" value="1"/>
</dbReference>
<dbReference type="Pfam" id="PF16141">
    <property type="entry name" value="GH18_BT1044-like"/>
    <property type="match status" value="1"/>
</dbReference>
<evidence type="ECO:0000313" key="2">
    <source>
        <dbReference type="Proteomes" id="UP000502421"/>
    </source>
</evidence>
<protein>
    <submittedName>
        <fullName evidence="1">Uncharacterized protein</fullName>
    </submittedName>
</protein>
<proteinExistence type="predicted"/>
<dbReference type="AlphaFoldDB" id="A0AAE6ZGH0"/>
<accession>A0AAE6ZGH0</accession>
<dbReference type="GO" id="GO:0005975">
    <property type="term" value="P:carbohydrate metabolic process"/>
    <property type="evidence" value="ECO:0007669"/>
    <property type="project" value="InterPro"/>
</dbReference>
<name>A0AAE6ZGH0_9BACT</name>
<dbReference type="SUPFAM" id="SSF51445">
    <property type="entry name" value="(Trans)glycosidases"/>
    <property type="match status" value="1"/>
</dbReference>
<dbReference type="GO" id="GO:0004553">
    <property type="term" value="F:hydrolase activity, hydrolyzing O-glycosyl compounds"/>
    <property type="evidence" value="ECO:0007669"/>
    <property type="project" value="InterPro"/>
</dbReference>
<dbReference type="InterPro" id="IPR001579">
    <property type="entry name" value="Glyco_hydro_18_chit_AS"/>
</dbReference>
<sequence length="318" mass="35448">MKAIINICIITIFTVLIGSSCKKQNEPEAISLQHPAVPTEEYLANLRAYKKTSHQIAYGWFGGSNGDGKTAAMMNRWETIPDSMDIISCWGGPPQLGSSHMAAMQHMRKVKGTKVVNCALVGDFFLTNVDKDFIRKYTRGDDSLLMRGMELAAKAVSDSIERYDLDGFDFDYEPTGYLSDPAKFHVFLVAVSKYLGPKSGTGKLLIVDSYVEHLDSRSIPLIDFYVLQNYSPQGGSVRGIIRRLNSQVPGMPVERCIIGENFEALWKNGGLLLDFAKWRPSTGIKGGIATYHMEYEYNSPVAYQYMRQAIQIMNPAAN</sequence>
<dbReference type="PROSITE" id="PS01095">
    <property type="entry name" value="GH18_1"/>
    <property type="match status" value="1"/>
</dbReference>